<keyword evidence="3" id="KW-1185">Reference proteome</keyword>
<dbReference type="Proteomes" id="UP000759298">
    <property type="component" value="Unassembled WGS sequence"/>
</dbReference>
<name>A0ABS7PCE5_9SPHN</name>
<gene>
    <name evidence="2" type="ORF">KYN89_06720</name>
</gene>
<evidence type="ECO:0000313" key="3">
    <source>
        <dbReference type="Proteomes" id="UP000759298"/>
    </source>
</evidence>
<evidence type="ECO:0000313" key="2">
    <source>
        <dbReference type="EMBL" id="MBY8336738.1"/>
    </source>
</evidence>
<comment type="caution">
    <text evidence="2">The sequence shown here is derived from an EMBL/GenBank/DDBJ whole genome shotgun (WGS) entry which is preliminary data.</text>
</comment>
<proteinExistence type="predicted"/>
<sequence>MSEPDSPPPAPPTREERLAAQLRANLRRRKAGTQATPQERDLSKDGEAR</sequence>
<feature type="compositionally biased region" description="Basic and acidic residues" evidence="1">
    <location>
        <begin position="38"/>
        <end position="49"/>
    </location>
</feature>
<dbReference type="RefSeq" id="WP_172807110.1">
    <property type="nucleotide sequence ID" value="NZ_JAHWXP010000002.1"/>
</dbReference>
<dbReference type="EMBL" id="JAHWXP010000002">
    <property type="protein sequence ID" value="MBY8336738.1"/>
    <property type="molecule type" value="Genomic_DNA"/>
</dbReference>
<accession>A0ABS7PCE5</accession>
<protein>
    <submittedName>
        <fullName evidence="2">Uncharacterized protein</fullName>
    </submittedName>
</protein>
<reference evidence="2 3" key="1">
    <citation type="submission" date="2021-07" db="EMBL/GenBank/DDBJ databases">
        <title>Alteriqipengyuania abyssalis NZ-12B nov, sp.nov isolated from deep sea sponge in pacific ocean.</title>
        <authorList>
            <person name="Tareen S."/>
            <person name="Wink J."/>
        </authorList>
    </citation>
    <scope>NUCLEOTIDE SEQUENCE [LARGE SCALE GENOMIC DNA]</scope>
    <source>
        <strain evidence="2 3">NZ-12B</strain>
    </source>
</reference>
<organism evidence="2 3">
    <name type="scientific">Alteriqipengyuania abyssalis</name>
    <dbReference type="NCBI Taxonomy" id="2860200"/>
    <lineage>
        <taxon>Bacteria</taxon>
        <taxon>Pseudomonadati</taxon>
        <taxon>Pseudomonadota</taxon>
        <taxon>Alphaproteobacteria</taxon>
        <taxon>Sphingomonadales</taxon>
        <taxon>Erythrobacteraceae</taxon>
        <taxon>Alteriqipengyuania</taxon>
    </lineage>
</organism>
<evidence type="ECO:0000256" key="1">
    <source>
        <dbReference type="SAM" id="MobiDB-lite"/>
    </source>
</evidence>
<feature type="region of interest" description="Disordered" evidence="1">
    <location>
        <begin position="24"/>
        <end position="49"/>
    </location>
</feature>